<dbReference type="AlphaFoldDB" id="A0A9W6I3Y0"/>
<name>A0A9W6I3Y0_9ACTN</name>
<organism evidence="3 4">
    <name type="scientific">Streptosporangium carneum</name>
    <dbReference type="NCBI Taxonomy" id="47481"/>
    <lineage>
        <taxon>Bacteria</taxon>
        <taxon>Bacillati</taxon>
        <taxon>Actinomycetota</taxon>
        <taxon>Actinomycetes</taxon>
        <taxon>Streptosporangiales</taxon>
        <taxon>Streptosporangiaceae</taxon>
        <taxon>Streptosporangium</taxon>
    </lineage>
</organism>
<reference evidence="3" key="1">
    <citation type="journal article" date="2014" name="Int. J. Syst. Evol. Microbiol.">
        <title>Complete genome sequence of Corynebacterium casei LMG S-19264T (=DSM 44701T), isolated from a smear-ripened cheese.</title>
        <authorList>
            <consortium name="US DOE Joint Genome Institute (JGI-PGF)"/>
            <person name="Walter F."/>
            <person name="Albersmeier A."/>
            <person name="Kalinowski J."/>
            <person name="Ruckert C."/>
        </authorList>
    </citation>
    <scope>NUCLEOTIDE SEQUENCE</scope>
    <source>
        <strain evidence="3">VKM Ac-2007</strain>
    </source>
</reference>
<feature type="transmembrane region" description="Helical" evidence="2">
    <location>
        <begin position="64"/>
        <end position="82"/>
    </location>
</feature>
<comment type="caution">
    <text evidence="3">The sequence shown here is derived from an EMBL/GenBank/DDBJ whole genome shotgun (WGS) entry which is preliminary data.</text>
</comment>
<evidence type="ECO:0000313" key="3">
    <source>
        <dbReference type="EMBL" id="GLK10520.1"/>
    </source>
</evidence>
<protein>
    <submittedName>
        <fullName evidence="3">Uncharacterized protein</fullName>
    </submittedName>
</protein>
<evidence type="ECO:0000256" key="1">
    <source>
        <dbReference type="SAM" id="MobiDB-lite"/>
    </source>
</evidence>
<dbReference type="EMBL" id="BSEV01000008">
    <property type="protein sequence ID" value="GLK10520.1"/>
    <property type="molecule type" value="Genomic_DNA"/>
</dbReference>
<keyword evidence="2" id="KW-0812">Transmembrane</keyword>
<dbReference type="Proteomes" id="UP001143474">
    <property type="component" value="Unassembled WGS sequence"/>
</dbReference>
<sequence>MSHGPYDLVLGLSGESVNPIPGHSRQHPGHRPGDRRRLTRRRSASAGFTTEGSIPLSISSLMKALSVAVLVMAVVIACFAGVF</sequence>
<gene>
    <name evidence="3" type="ORF">GCM10017600_39260</name>
</gene>
<proteinExistence type="predicted"/>
<keyword evidence="2" id="KW-1133">Transmembrane helix</keyword>
<reference evidence="3" key="2">
    <citation type="submission" date="2023-01" db="EMBL/GenBank/DDBJ databases">
        <authorList>
            <person name="Sun Q."/>
            <person name="Evtushenko L."/>
        </authorList>
    </citation>
    <scope>NUCLEOTIDE SEQUENCE</scope>
    <source>
        <strain evidence="3">VKM Ac-2007</strain>
    </source>
</reference>
<keyword evidence="2" id="KW-0472">Membrane</keyword>
<feature type="region of interest" description="Disordered" evidence="1">
    <location>
        <begin position="1"/>
        <end position="51"/>
    </location>
</feature>
<accession>A0A9W6I3Y0</accession>
<evidence type="ECO:0000313" key="4">
    <source>
        <dbReference type="Proteomes" id="UP001143474"/>
    </source>
</evidence>
<keyword evidence="4" id="KW-1185">Reference proteome</keyword>
<evidence type="ECO:0000256" key="2">
    <source>
        <dbReference type="SAM" id="Phobius"/>
    </source>
</evidence>